<reference evidence="1 2" key="2">
    <citation type="submission" date="2019-01" db="EMBL/GenBank/DDBJ databases">
        <title>Hymenobacter humicola sp. nov., isolated from soils in Antarctica.</title>
        <authorList>
            <person name="Sedlacek I."/>
            <person name="Holochova P."/>
            <person name="Kralova S."/>
            <person name="Pantucek R."/>
            <person name="Stankova E."/>
            <person name="Vrbovska V."/>
            <person name="Kristofova L."/>
            <person name="Svec P."/>
            <person name="Busse H.-J."/>
        </authorList>
    </citation>
    <scope>NUCLEOTIDE SEQUENCE [LARGE SCALE GENOMIC DNA]</scope>
    <source>
        <strain evidence="1 2">CCM 8852</strain>
    </source>
</reference>
<dbReference type="OrthoDB" id="885420at2"/>
<evidence type="ECO:0000313" key="1">
    <source>
        <dbReference type="EMBL" id="RIY05728.1"/>
    </source>
</evidence>
<comment type="caution">
    <text evidence="1">The sequence shown here is derived from an EMBL/GenBank/DDBJ whole genome shotgun (WGS) entry which is preliminary data.</text>
</comment>
<dbReference type="RefSeq" id="WP_119657568.1">
    <property type="nucleotide sequence ID" value="NZ_JBHUOI010000003.1"/>
</dbReference>
<proteinExistence type="predicted"/>
<name>A0A418QKS3_9BACT</name>
<protein>
    <submittedName>
        <fullName evidence="1">Uncharacterized protein</fullName>
    </submittedName>
</protein>
<dbReference type="AlphaFoldDB" id="A0A418QKS3"/>
<dbReference type="EMBL" id="QYCN01000049">
    <property type="protein sequence ID" value="RIY05728.1"/>
    <property type="molecule type" value="Genomic_DNA"/>
</dbReference>
<evidence type="ECO:0000313" key="2">
    <source>
        <dbReference type="Proteomes" id="UP000284250"/>
    </source>
</evidence>
<dbReference type="Proteomes" id="UP000284250">
    <property type="component" value="Unassembled WGS sequence"/>
</dbReference>
<gene>
    <name evidence="1" type="ORF">D0T11_19895</name>
</gene>
<sequence>MNTTFLFQVEESRVLTGLGVLLLPASMSEILASLALHTSLSVRLIQPGKQEISATASVEEITRVGEPAMRVLLLTQEGATAVPIGTEVWVVPVT</sequence>
<keyword evidence="2" id="KW-1185">Reference proteome</keyword>
<accession>A0A418QKS3</accession>
<organism evidence="1 2">
    <name type="scientific">Hymenobacter rubripertinctus</name>
    <dbReference type="NCBI Taxonomy" id="2029981"/>
    <lineage>
        <taxon>Bacteria</taxon>
        <taxon>Pseudomonadati</taxon>
        <taxon>Bacteroidota</taxon>
        <taxon>Cytophagia</taxon>
        <taxon>Cytophagales</taxon>
        <taxon>Hymenobacteraceae</taxon>
        <taxon>Hymenobacter</taxon>
    </lineage>
</organism>
<reference evidence="1 2" key="1">
    <citation type="submission" date="2018-09" db="EMBL/GenBank/DDBJ databases">
        <authorList>
            <person name="Zeman M."/>
            <person name="Pardy F."/>
        </authorList>
    </citation>
    <scope>NUCLEOTIDE SEQUENCE [LARGE SCALE GENOMIC DNA]</scope>
    <source>
        <strain evidence="1 2">CCM 8852</strain>
    </source>
</reference>